<dbReference type="AlphaFoldDB" id="A0A8K0TJA0"/>
<feature type="compositionally biased region" description="Low complexity" evidence="1">
    <location>
        <begin position="185"/>
        <end position="196"/>
    </location>
</feature>
<dbReference type="EMBL" id="JAGPXD010000003">
    <property type="protein sequence ID" value="KAH7362506.1"/>
    <property type="molecule type" value="Genomic_DNA"/>
</dbReference>
<feature type="region of interest" description="Disordered" evidence="1">
    <location>
        <begin position="496"/>
        <end position="533"/>
    </location>
</feature>
<dbReference type="OrthoDB" id="5154006at2759"/>
<protein>
    <recommendedName>
        <fullName evidence="2">Myb-like domain-containing protein</fullName>
    </recommendedName>
</protein>
<dbReference type="PROSITE" id="PS50090">
    <property type="entry name" value="MYB_LIKE"/>
    <property type="match status" value="1"/>
</dbReference>
<name>A0A8K0TJA0_9PEZI</name>
<dbReference type="SUPFAM" id="SSF46689">
    <property type="entry name" value="Homeodomain-like"/>
    <property type="match status" value="1"/>
</dbReference>
<gene>
    <name evidence="3" type="ORF">B0T11DRAFT_328567</name>
</gene>
<evidence type="ECO:0000259" key="2">
    <source>
        <dbReference type="PROSITE" id="PS50090"/>
    </source>
</evidence>
<organism evidence="3 4">
    <name type="scientific">Plectosphaerella cucumerina</name>
    <dbReference type="NCBI Taxonomy" id="40658"/>
    <lineage>
        <taxon>Eukaryota</taxon>
        <taxon>Fungi</taxon>
        <taxon>Dikarya</taxon>
        <taxon>Ascomycota</taxon>
        <taxon>Pezizomycotina</taxon>
        <taxon>Sordariomycetes</taxon>
        <taxon>Hypocreomycetidae</taxon>
        <taxon>Glomerellales</taxon>
        <taxon>Plectosphaerellaceae</taxon>
        <taxon>Plectosphaerella</taxon>
    </lineage>
</organism>
<feature type="compositionally biased region" description="Acidic residues" evidence="1">
    <location>
        <begin position="366"/>
        <end position="375"/>
    </location>
</feature>
<feature type="region of interest" description="Disordered" evidence="1">
    <location>
        <begin position="284"/>
        <end position="383"/>
    </location>
</feature>
<feature type="compositionally biased region" description="Polar residues" evidence="1">
    <location>
        <begin position="57"/>
        <end position="68"/>
    </location>
</feature>
<feature type="compositionally biased region" description="Polar residues" evidence="1">
    <location>
        <begin position="197"/>
        <end position="209"/>
    </location>
</feature>
<feature type="domain" description="Myb-like" evidence="2">
    <location>
        <begin position="202"/>
        <end position="250"/>
    </location>
</feature>
<accession>A0A8K0TJA0</accession>
<sequence>MNGTEKSGKAVRRFTKDGRPLNDYRFSATNMMIGLDPMVLRAKMKHEASIKAEKSQQRMNIATQTSEGSPDALAWESFNASKVENGNKEDPITMEQNNDDDTSSEAQSVLTPESSSGVDTPNSAEEGSVSAEEHNAETSIEAGVSTESYGESTPAASTDDDDATSGVVSDAETSTKSVTFAEGTSSPASSPLVSNSQPIFHSSNASSGPWTMSEDAMVVGMKDQGADWDIIASCIQRTKAEVRKRYYELKCNKANVEALIEAASNAIPDAGVIMEPRASTQINLPNIAESLSPATDDGYVTDDEDNEIGEDTEEEDEEEEETDSESSSQASFGNDNEDEDDQASSADELLDLLREDSSSGSSSITDEADGYDASDYDPFADPADPIACERERRRQERYIRHHAHASMYPAASGGGDRFSDQGFSRRDRALLADLANRRVASQWLEMQANFFNVTGRMVPLHLIKAKLENSRPCDAEIGYLARGERKVANWTDAVADTGEMLDPAQARDAPDDALRYETDDEAHGHMGSVSDKE</sequence>
<dbReference type="Proteomes" id="UP000813385">
    <property type="component" value="Unassembled WGS sequence"/>
</dbReference>
<feature type="compositionally biased region" description="Polar residues" evidence="1">
    <location>
        <begin position="104"/>
        <end position="125"/>
    </location>
</feature>
<dbReference type="InterPro" id="IPR009057">
    <property type="entry name" value="Homeodomain-like_sf"/>
</dbReference>
<evidence type="ECO:0000256" key="1">
    <source>
        <dbReference type="SAM" id="MobiDB-lite"/>
    </source>
</evidence>
<dbReference type="InterPro" id="IPR001005">
    <property type="entry name" value="SANT/Myb"/>
</dbReference>
<feature type="compositionally biased region" description="Polar residues" evidence="1">
    <location>
        <begin position="172"/>
        <end position="184"/>
    </location>
</feature>
<dbReference type="CDD" id="cd00167">
    <property type="entry name" value="SANT"/>
    <property type="match status" value="1"/>
</dbReference>
<feature type="compositionally biased region" description="Acidic residues" evidence="1">
    <location>
        <begin position="299"/>
        <end position="324"/>
    </location>
</feature>
<evidence type="ECO:0000313" key="3">
    <source>
        <dbReference type="EMBL" id="KAH7362506.1"/>
    </source>
</evidence>
<feature type="region of interest" description="Disordered" evidence="1">
    <location>
        <begin position="49"/>
        <end position="209"/>
    </location>
</feature>
<comment type="caution">
    <text evidence="3">The sequence shown here is derived from an EMBL/GenBank/DDBJ whole genome shotgun (WGS) entry which is preliminary data.</text>
</comment>
<evidence type="ECO:0000313" key="4">
    <source>
        <dbReference type="Proteomes" id="UP000813385"/>
    </source>
</evidence>
<reference evidence="3" key="1">
    <citation type="journal article" date="2021" name="Nat. Commun.">
        <title>Genetic determinants of endophytism in the Arabidopsis root mycobiome.</title>
        <authorList>
            <person name="Mesny F."/>
            <person name="Miyauchi S."/>
            <person name="Thiergart T."/>
            <person name="Pickel B."/>
            <person name="Atanasova L."/>
            <person name="Karlsson M."/>
            <person name="Huettel B."/>
            <person name="Barry K.W."/>
            <person name="Haridas S."/>
            <person name="Chen C."/>
            <person name="Bauer D."/>
            <person name="Andreopoulos W."/>
            <person name="Pangilinan J."/>
            <person name="LaButti K."/>
            <person name="Riley R."/>
            <person name="Lipzen A."/>
            <person name="Clum A."/>
            <person name="Drula E."/>
            <person name="Henrissat B."/>
            <person name="Kohler A."/>
            <person name="Grigoriev I.V."/>
            <person name="Martin F.M."/>
            <person name="Hacquard S."/>
        </authorList>
    </citation>
    <scope>NUCLEOTIDE SEQUENCE</scope>
    <source>
        <strain evidence="3">MPI-CAGE-AT-0016</strain>
    </source>
</reference>
<proteinExistence type="predicted"/>
<keyword evidence="4" id="KW-1185">Reference proteome</keyword>
<feature type="compositionally biased region" description="Basic and acidic residues" evidence="1">
    <location>
        <begin position="508"/>
        <end position="533"/>
    </location>
</feature>